<proteinExistence type="inferred from homology"/>
<keyword evidence="8" id="KW-0614">Plasmid</keyword>
<dbReference type="Pfam" id="PF07927">
    <property type="entry name" value="HicA_toxin"/>
    <property type="match status" value="1"/>
</dbReference>
<gene>
    <name evidence="8" type="ORF">GZ988_010850</name>
</gene>
<organism evidence="8">
    <name type="scientific">Campylobacter fetus</name>
    <dbReference type="NCBI Taxonomy" id="196"/>
    <lineage>
        <taxon>Bacteria</taxon>
        <taxon>Pseudomonadati</taxon>
        <taxon>Campylobacterota</taxon>
        <taxon>Epsilonproteobacteria</taxon>
        <taxon>Campylobacterales</taxon>
        <taxon>Campylobacteraceae</taxon>
        <taxon>Campylobacter</taxon>
    </lineage>
</organism>
<dbReference type="InterPro" id="IPR038570">
    <property type="entry name" value="HicA_sf"/>
</dbReference>
<evidence type="ECO:0000256" key="6">
    <source>
        <dbReference type="ARBA" id="ARBA00022884"/>
    </source>
</evidence>
<dbReference type="AlphaFoldDB" id="A0A7D7L1D9"/>
<reference evidence="8" key="1">
    <citation type="journal article" date="2021" name="PeerJ">
        <title>A comparison of fourteen fully characterized mammalian-associated Campylobacter fetus isolates suggests that loss of defense mechanisms contribute to high genomic plasticity and subspecies evolution.</title>
        <authorList>
            <person name="Nadin-Davis S.A."/>
            <person name="Chmara J."/>
            <person name="Carrillo C.D."/>
            <person name="Amoako K."/>
            <person name="Goji N."/>
            <person name="Duceppe M.O."/>
            <person name="Devenish J."/>
        </authorList>
    </citation>
    <scope>NUCLEOTIDE SEQUENCE</scope>
    <source>
        <plasmid evidence="8">pCFVi_ADRI545_P1</plasmid>
    </source>
</reference>
<evidence type="ECO:0000256" key="7">
    <source>
        <dbReference type="ARBA" id="ARBA00023016"/>
    </source>
</evidence>
<geneLocation type="plasmid" evidence="8">
    <name>pCFVi_ADRI545_P1</name>
</geneLocation>
<accession>A0A7D7L1D9</accession>
<evidence type="ECO:0000256" key="3">
    <source>
        <dbReference type="ARBA" id="ARBA00022722"/>
    </source>
</evidence>
<protein>
    <submittedName>
        <fullName evidence="8">Type II toxin-antitoxin system HicA family toxin</fullName>
    </submittedName>
</protein>
<evidence type="ECO:0000256" key="2">
    <source>
        <dbReference type="ARBA" id="ARBA00022649"/>
    </source>
</evidence>
<keyword evidence="5" id="KW-0378">Hydrolase</keyword>
<name>A0A7D7L1D9_CAMFE</name>
<dbReference type="SUPFAM" id="SSF54786">
    <property type="entry name" value="YcfA/nrd intein domain"/>
    <property type="match status" value="1"/>
</dbReference>
<dbReference type="EMBL" id="CP059438">
    <property type="protein sequence ID" value="QMS61990.1"/>
    <property type="molecule type" value="Genomic_DNA"/>
</dbReference>
<keyword evidence="3" id="KW-0540">Nuclease</keyword>
<sequence length="79" mass="9308">MSNNIKKIVDKLRRSQADVSFDELYKILMHLGYSLNDNGGSHRIFKKQGFDHVNIPFARPIKKHYVKKVLDIYEEENTD</sequence>
<keyword evidence="2" id="KW-1277">Toxin-antitoxin system</keyword>
<evidence type="ECO:0000256" key="4">
    <source>
        <dbReference type="ARBA" id="ARBA00022759"/>
    </source>
</evidence>
<dbReference type="Gene3D" id="3.30.920.30">
    <property type="entry name" value="Hypothetical protein"/>
    <property type="match status" value="1"/>
</dbReference>
<evidence type="ECO:0000256" key="5">
    <source>
        <dbReference type="ARBA" id="ARBA00022801"/>
    </source>
</evidence>
<keyword evidence="6" id="KW-0694">RNA-binding</keyword>
<dbReference type="GO" id="GO:0003729">
    <property type="term" value="F:mRNA binding"/>
    <property type="evidence" value="ECO:0007669"/>
    <property type="project" value="InterPro"/>
</dbReference>
<dbReference type="GO" id="GO:0004519">
    <property type="term" value="F:endonuclease activity"/>
    <property type="evidence" value="ECO:0007669"/>
    <property type="project" value="UniProtKB-KW"/>
</dbReference>
<dbReference type="RefSeq" id="WP_035171091.1">
    <property type="nucleotide sequence ID" value="NZ_CP059438.1"/>
</dbReference>
<dbReference type="InterPro" id="IPR012933">
    <property type="entry name" value="HicA_mRNA_interferase"/>
</dbReference>
<evidence type="ECO:0000256" key="1">
    <source>
        <dbReference type="ARBA" id="ARBA00006620"/>
    </source>
</evidence>
<keyword evidence="4" id="KW-0255">Endonuclease</keyword>
<keyword evidence="7" id="KW-0346">Stress response</keyword>
<comment type="similarity">
    <text evidence="1">Belongs to the HicA mRNA interferase family.</text>
</comment>
<dbReference type="GO" id="GO:0016787">
    <property type="term" value="F:hydrolase activity"/>
    <property type="evidence" value="ECO:0007669"/>
    <property type="project" value="UniProtKB-KW"/>
</dbReference>
<evidence type="ECO:0000313" key="8">
    <source>
        <dbReference type="EMBL" id="QMS61990.1"/>
    </source>
</evidence>